<reference evidence="1 2" key="1">
    <citation type="journal article" date="2019" name="G3 (Bethesda)">
        <title>Sequencing of a Wild Apple (Malus baccata) Genome Unravels the Differences Between Cultivated and Wild Apple Species Regarding Disease Resistance and Cold Tolerance.</title>
        <authorList>
            <person name="Chen X."/>
        </authorList>
    </citation>
    <scope>NUCLEOTIDE SEQUENCE [LARGE SCALE GENOMIC DNA]</scope>
    <source>
        <strain evidence="2">cv. Shandingzi</strain>
        <tissue evidence="1">Leaves</tissue>
    </source>
</reference>
<protein>
    <submittedName>
        <fullName evidence="1">Uncharacterized protein</fullName>
    </submittedName>
</protein>
<sequence length="178" mass="19687">MIGTRRVYKSVAVIGCAHESVAVILRRALNSEAKYQVWSGSSGEGQNQKVKASGNAQKLKEMEDAMPKLTPAERKLGLGPCEVCGKEKDHTTQECPYLEIIPKGEEGNLLEKYAVVCKGCGLEGGHPGKGWTGCAAIKYCRRCFVVGDHMYTNCPNVEPEKRERLTQRKRERCLLVCN</sequence>
<dbReference type="Proteomes" id="UP000315295">
    <property type="component" value="Unassembled WGS sequence"/>
</dbReference>
<keyword evidence="2" id="KW-1185">Reference proteome</keyword>
<comment type="caution">
    <text evidence="1">The sequence shown here is derived from an EMBL/GenBank/DDBJ whole genome shotgun (WGS) entry which is preliminary data.</text>
</comment>
<evidence type="ECO:0000313" key="1">
    <source>
        <dbReference type="EMBL" id="TQD90050.1"/>
    </source>
</evidence>
<gene>
    <name evidence="1" type="ORF">C1H46_024365</name>
</gene>
<evidence type="ECO:0000313" key="2">
    <source>
        <dbReference type="Proteomes" id="UP000315295"/>
    </source>
</evidence>
<organism evidence="1 2">
    <name type="scientific">Malus baccata</name>
    <name type="common">Siberian crab apple</name>
    <name type="synonym">Pyrus baccata</name>
    <dbReference type="NCBI Taxonomy" id="106549"/>
    <lineage>
        <taxon>Eukaryota</taxon>
        <taxon>Viridiplantae</taxon>
        <taxon>Streptophyta</taxon>
        <taxon>Embryophyta</taxon>
        <taxon>Tracheophyta</taxon>
        <taxon>Spermatophyta</taxon>
        <taxon>Magnoliopsida</taxon>
        <taxon>eudicotyledons</taxon>
        <taxon>Gunneridae</taxon>
        <taxon>Pentapetalae</taxon>
        <taxon>rosids</taxon>
        <taxon>fabids</taxon>
        <taxon>Rosales</taxon>
        <taxon>Rosaceae</taxon>
        <taxon>Amygdaloideae</taxon>
        <taxon>Maleae</taxon>
        <taxon>Malus</taxon>
    </lineage>
</organism>
<dbReference type="EMBL" id="VIEB01000462">
    <property type="protein sequence ID" value="TQD90050.1"/>
    <property type="molecule type" value="Genomic_DNA"/>
</dbReference>
<accession>A0A540LU68</accession>
<name>A0A540LU68_MALBA</name>
<proteinExistence type="predicted"/>
<dbReference type="AlphaFoldDB" id="A0A540LU68"/>